<keyword evidence="1" id="KW-1133">Transmembrane helix</keyword>
<organism evidence="2 3">
    <name type="scientific">Ahniella affigens</name>
    <dbReference type="NCBI Taxonomy" id="2021234"/>
    <lineage>
        <taxon>Bacteria</taxon>
        <taxon>Pseudomonadati</taxon>
        <taxon>Pseudomonadota</taxon>
        <taxon>Gammaproteobacteria</taxon>
        <taxon>Lysobacterales</taxon>
        <taxon>Rhodanobacteraceae</taxon>
        <taxon>Ahniella</taxon>
    </lineage>
</organism>
<dbReference type="Proteomes" id="UP000241074">
    <property type="component" value="Plasmid unnamed"/>
</dbReference>
<keyword evidence="1" id="KW-0472">Membrane</keyword>
<keyword evidence="2" id="KW-0614">Plasmid</keyword>
<evidence type="ECO:0000313" key="3">
    <source>
        <dbReference type="Proteomes" id="UP000241074"/>
    </source>
</evidence>
<keyword evidence="3" id="KW-1185">Reference proteome</keyword>
<accession>A0A2P1PZS4</accession>
<feature type="transmembrane region" description="Helical" evidence="1">
    <location>
        <begin position="34"/>
        <end position="52"/>
    </location>
</feature>
<dbReference type="EMBL" id="CP027861">
    <property type="protein sequence ID" value="AVQ00337.1"/>
    <property type="molecule type" value="Genomic_DNA"/>
</dbReference>
<reference evidence="2 3" key="2">
    <citation type="submission" date="2018-03" db="EMBL/GenBank/DDBJ databases">
        <authorList>
            <person name="Keele B.F."/>
        </authorList>
    </citation>
    <scope>NUCLEOTIDE SEQUENCE [LARGE SCALE GENOMIC DNA]</scope>
    <source>
        <strain evidence="2 3">D13</strain>
        <plasmid evidence="3">Plasmid unnamed</plasmid>
    </source>
</reference>
<gene>
    <name evidence="2" type="ORF">C7S18_23860</name>
</gene>
<geneLocation type="plasmid" evidence="2">
    <name>unnamed</name>
</geneLocation>
<proteinExistence type="predicted"/>
<sequence>MDRQEDVWSFAGLLSLCKNWVPNRWLELTAMKRIPLSIAGLLFACYLGYLLLGKRATDHELDTYLGYVNEAALSFEADRLGWIFVAFEAQVLKVKTNKNVGSDAIDAKLACSQPAVQGAKVLKIEISQAMTGEVRSLISCAFPSV</sequence>
<evidence type="ECO:0000313" key="2">
    <source>
        <dbReference type="EMBL" id="AVQ00337.1"/>
    </source>
</evidence>
<keyword evidence="1" id="KW-0812">Transmembrane</keyword>
<name>A0A2P1PZS4_9GAMM</name>
<protein>
    <submittedName>
        <fullName evidence="2">Uncharacterized protein</fullName>
    </submittedName>
</protein>
<evidence type="ECO:0000256" key="1">
    <source>
        <dbReference type="SAM" id="Phobius"/>
    </source>
</evidence>
<dbReference type="AlphaFoldDB" id="A0A2P1PZS4"/>
<dbReference type="KEGG" id="xba:C7S18_23860"/>
<reference evidence="2 3" key="1">
    <citation type="submission" date="2018-03" db="EMBL/GenBank/DDBJ databases">
        <title>Ahniella affigens gen. nov., sp. nov., a gammaproteobacterium isolated from sandy soil near a stream.</title>
        <authorList>
            <person name="Ko Y."/>
            <person name="Kim J.-H."/>
        </authorList>
    </citation>
    <scope>NUCLEOTIDE SEQUENCE [LARGE SCALE GENOMIC DNA]</scope>
    <source>
        <strain evidence="2 3">D13</strain>
        <plasmid evidence="3">Plasmid unnamed</plasmid>
    </source>
</reference>